<evidence type="ECO:0000256" key="1">
    <source>
        <dbReference type="ARBA" id="ARBA00022837"/>
    </source>
</evidence>
<keyword evidence="4" id="KW-1185">Reference proteome</keyword>
<accession>A0A812N5V6</accession>
<dbReference type="InterPro" id="IPR011992">
    <property type="entry name" value="EF-hand-dom_pair"/>
</dbReference>
<proteinExistence type="predicted"/>
<dbReference type="OrthoDB" id="447485at2759"/>
<dbReference type="Gene3D" id="1.10.238.10">
    <property type="entry name" value="EF-hand"/>
    <property type="match status" value="1"/>
</dbReference>
<feature type="non-terminal residue" evidence="3">
    <location>
        <position position="188"/>
    </location>
</feature>
<feature type="domain" description="EF-hand" evidence="2">
    <location>
        <begin position="92"/>
        <end position="127"/>
    </location>
</feature>
<feature type="domain" description="EF-hand" evidence="2">
    <location>
        <begin position="49"/>
        <end position="84"/>
    </location>
</feature>
<evidence type="ECO:0000313" key="4">
    <source>
        <dbReference type="Proteomes" id="UP000601435"/>
    </source>
</evidence>
<dbReference type="Proteomes" id="UP000601435">
    <property type="component" value="Unassembled WGS sequence"/>
</dbReference>
<dbReference type="InterPro" id="IPR018247">
    <property type="entry name" value="EF_Hand_1_Ca_BS"/>
</dbReference>
<dbReference type="AlphaFoldDB" id="A0A812N5V6"/>
<dbReference type="SMART" id="SM00054">
    <property type="entry name" value="EFh"/>
    <property type="match status" value="2"/>
</dbReference>
<organism evidence="3 4">
    <name type="scientific">Symbiodinium necroappetens</name>
    <dbReference type="NCBI Taxonomy" id="1628268"/>
    <lineage>
        <taxon>Eukaryota</taxon>
        <taxon>Sar</taxon>
        <taxon>Alveolata</taxon>
        <taxon>Dinophyceae</taxon>
        <taxon>Suessiales</taxon>
        <taxon>Symbiodiniaceae</taxon>
        <taxon>Symbiodinium</taxon>
    </lineage>
</organism>
<dbReference type="Pfam" id="PF13499">
    <property type="entry name" value="EF-hand_7"/>
    <property type="match status" value="1"/>
</dbReference>
<dbReference type="InterPro" id="IPR002048">
    <property type="entry name" value="EF_hand_dom"/>
</dbReference>
<reference evidence="3" key="1">
    <citation type="submission" date="2021-02" db="EMBL/GenBank/DDBJ databases">
        <authorList>
            <person name="Dougan E. K."/>
            <person name="Rhodes N."/>
            <person name="Thang M."/>
            <person name="Chan C."/>
        </authorList>
    </citation>
    <scope>NUCLEOTIDE SEQUENCE</scope>
</reference>
<sequence length="188" mass="21540">WEVLFTLYVTFSCFAVLNVMTGVFCHSAITGAAQDEHLMVQSLLQEKDQFRQKFEQLFQEVDDDGTGHITLNEFERHFNDASLAALFEALDLPSTDAWSLFQTLDADGDHMIDADEFLDSCIRMRGPPRSVDVCAIKRQANKIRRQVVDLADVIEDVMEVQEEIHESLQRNIRQQEVQGMPVLSYQQV</sequence>
<dbReference type="PROSITE" id="PS50222">
    <property type="entry name" value="EF_HAND_2"/>
    <property type="match status" value="2"/>
</dbReference>
<dbReference type="SUPFAM" id="SSF47473">
    <property type="entry name" value="EF-hand"/>
    <property type="match status" value="1"/>
</dbReference>
<dbReference type="EMBL" id="CAJNJA010012379">
    <property type="protein sequence ID" value="CAE7295447.1"/>
    <property type="molecule type" value="Genomic_DNA"/>
</dbReference>
<protein>
    <submittedName>
        <fullName evidence="3">TruA protein</fullName>
    </submittedName>
</protein>
<gene>
    <name evidence="3" type="primary">truA</name>
    <name evidence="3" type="ORF">SNEC2469_LOCUS7254</name>
</gene>
<dbReference type="PROSITE" id="PS00018">
    <property type="entry name" value="EF_HAND_1"/>
    <property type="match status" value="2"/>
</dbReference>
<dbReference type="GO" id="GO:0005509">
    <property type="term" value="F:calcium ion binding"/>
    <property type="evidence" value="ECO:0007669"/>
    <property type="project" value="InterPro"/>
</dbReference>
<keyword evidence="1" id="KW-0106">Calcium</keyword>
<name>A0A812N5V6_9DINO</name>
<evidence type="ECO:0000313" key="3">
    <source>
        <dbReference type="EMBL" id="CAE7295447.1"/>
    </source>
</evidence>
<comment type="caution">
    <text evidence="3">The sequence shown here is derived from an EMBL/GenBank/DDBJ whole genome shotgun (WGS) entry which is preliminary data.</text>
</comment>
<evidence type="ECO:0000259" key="2">
    <source>
        <dbReference type="PROSITE" id="PS50222"/>
    </source>
</evidence>